<name>A0A3A1YAA8_9GAMM</name>
<proteinExistence type="predicted"/>
<dbReference type="Proteomes" id="UP000265691">
    <property type="component" value="Unassembled WGS sequence"/>
</dbReference>
<comment type="caution">
    <text evidence="1">The sequence shown here is derived from an EMBL/GenBank/DDBJ whole genome shotgun (WGS) entry which is preliminary data.</text>
</comment>
<dbReference type="RefSeq" id="WP_119524208.1">
    <property type="nucleotide sequence ID" value="NZ_NRHC01000002.1"/>
</dbReference>
<dbReference type="AlphaFoldDB" id="A0A3A1YAA8"/>
<gene>
    <name evidence="1" type="ORF">CKF54_00305</name>
</gene>
<keyword evidence="2" id="KW-1185">Reference proteome</keyword>
<evidence type="ECO:0000313" key="1">
    <source>
        <dbReference type="EMBL" id="RIY34471.1"/>
    </source>
</evidence>
<dbReference type="EMBL" id="NRHC01000002">
    <property type="protein sequence ID" value="RIY34471.1"/>
    <property type="molecule type" value="Genomic_DNA"/>
</dbReference>
<reference evidence="1 2" key="1">
    <citation type="submission" date="2017-08" db="EMBL/GenBank/DDBJ databases">
        <title>Reclassification of Bisgaard taxon 37 and 44.</title>
        <authorList>
            <person name="Christensen H."/>
        </authorList>
    </citation>
    <scope>NUCLEOTIDE SEQUENCE [LARGE SCALE GENOMIC DNA]</scope>
    <source>
        <strain evidence="1 2">B96_3</strain>
    </source>
</reference>
<sequence>MKINSENFEKFIEALNNMRALVTVRGRIYIPSNYLKYAHAFDETVGTDFVIDTVKASSYWLTMCRNFIVASYNDSLLPYYEKLFDIIKELNKLDSAEDRYKLFSQIERGNRQAFIIYSECDQLFYHFKRFLLHDFEGRIKSGTGLRIKLVDRDLCDIGRNFNKIYYINFVMPLDGKKVIQSANPA</sequence>
<accession>A0A3A1YAA8</accession>
<organism evidence="1 2">
    <name type="scientific">Psittacicella hinzii</name>
    <dbReference type="NCBI Taxonomy" id="2028575"/>
    <lineage>
        <taxon>Bacteria</taxon>
        <taxon>Pseudomonadati</taxon>
        <taxon>Pseudomonadota</taxon>
        <taxon>Gammaproteobacteria</taxon>
        <taxon>Pasteurellales</taxon>
        <taxon>Psittacicellaceae</taxon>
        <taxon>Psittacicella</taxon>
    </lineage>
</organism>
<evidence type="ECO:0000313" key="2">
    <source>
        <dbReference type="Proteomes" id="UP000265691"/>
    </source>
</evidence>
<protein>
    <submittedName>
        <fullName evidence="1">Uncharacterized protein</fullName>
    </submittedName>
</protein>